<gene>
    <name evidence="1" type="ORF">HK097_008378</name>
</gene>
<evidence type="ECO:0000313" key="1">
    <source>
        <dbReference type="EMBL" id="KAJ3050639.1"/>
    </source>
</evidence>
<dbReference type="Proteomes" id="UP001212841">
    <property type="component" value="Unassembled WGS sequence"/>
</dbReference>
<protein>
    <submittedName>
        <fullName evidence="1">Uncharacterized protein</fullName>
    </submittedName>
</protein>
<name>A0AAD5SD16_9FUNG</name>
<keyword evidence="2" id="KW-1185">Reference proteome</keyword>
<dbReference type="AlphaFoldDB" id="A0AAD5SD16"/>
<comment type="caution">
    <text evidence="1">The sequence shown here is derived from an EMBL/GenBank/DDBJ whole genome shotgun (WGS) entry which is preliminary data.</text>
</comment>
<accession>A0AAD5SD16</accession>
<reference evidence="1" key="1">
    <citation type="submission" date="2020-05" db="EMBL/GenBank/DDBJ databases">
        <title>Phylogenomic resolution of chytrid fungi.</title>
        <authorList>
            <person name="Stajich J.E."/>
            <person name="Amses K."/>
            <person name="Simmons R."/>
            <person name="Seto K."/>
            <person name="Myers J."/>
            <person name="Bonds A."/>
            <person name="Quandt C.A."/>
            <person name="Barry K."/>
            <person name="Liu P."/>
            <person name="Grigoriev I."/>
            <person name="Longcore J.E."/>
            <person name="James T.Y."/>
        </authorList>
    </citation>
    <scope>NUCLEOTIDE SEQUENCE</scope>
    <source>
        <strain evidence="1">JEL0318</strain>
    </source>
</reference>
<organism evidence="1 2">
    <name type="scientific">Rhizophlyctis rosea</name>
    <dbReference type="NCBI Taxonomy" id="64517"/>
    <lineage>
        <taxon>Eukaryota</taxon>
        <taxon>Fungi</taxon>
        <taxon>Fungi incertae sedis</taxon>
        <taxon>Chytridiomycota</taxon>
        <taxon>Chytridiomycota incertae sedis</taxon>
        <taxon>Chytridiomycetes</taxon>
        <taxon>Rhizophlyctidales</taxon>
        <taxon>Rhizophlyctidaceae</taxon>
        <taxon>Rhizophlyctis</taxon>
    </lineage>
</organism>
<sequence length="97" mass="10636">MATIRYLLVESQNRDTIIAYEPAIEAITDRLAGRVVTETTIKNFASSNTPTHGTTHDPGNALVDFPWSNKGRKEPTLEGISIDASKFNVTDMVALET</sequence>
<proteinExistence type="predicted"/>
<evidence type="ECO:0000313" key="2">
    <source>
        <dbReference type="Proteomes" id="UP001212841"/>
    </source>
</evidence>
<dbReference type="EMBL" id="JADGJD010000490">
    <property type="protein sequence ID" value="KAJ3050639.1"/>
    <property type="molecule type" value="Genomic_DNA"/>
</dbReference>